<dbReference type="PANTHER" id="PTHR43643">
    <property type="entry name" value="HISTIDINOL-PHOSPHATE AMINOTRANSFERASE 2"/>
    <property type="match status" value="1"/>
</dbReference>
<reference evidence="11 12" key="1">
    <citation type="submission" date="2016-10" db="EMBL/GenBank/DDBJ databases">
        <authorList>
            <person name="de Groot N.N."/>
        </authorList>
    </citation>
    <scope>NUCLEOTIDE SEQUENCE [LARGE SCALE GENOMIC DNA]</scope>
    <source>
        <strain evidence="11 12">ATCC 700224</strain>
    </source>
</reference>
<dbReference type="GO" id="GO:0004400">
    <property type="term" value="F:histidinol-phosphate transaminase activity"/>
    <property type="evidence" value="ECO:0007669"/>
    <property type="project" value="UniProtKB-UniRule"/>
</dbReference>
<evidence type="ECO:0000256" key="9">
    <source>
        <dbReference type="HAMAP-Rule" id="MF_01023"/>
    </source>
</evidence>
<dbReference type="EMBL" id="FNAP01000009">
    <property type="protein sequence ID" value="SDE63213.1"/>
    <property type="molecule type" value="Genomic_DNA"/>
</dbReference>
<keyword evidence="9" id="KW-0368">Histidine biosynthesis</keyword>
<gene>
    <name evidence="9" type="primary">hisC</name>
    <name evidence="11" type="ORF">SAMN05421720_10975</name>
</gene>
<dbReference type="STRING" id="69960.SAMN05421720_10975"/>
<organism evidence="11 12">
    <name type="scientific">Rhodospira trueperi</name>
    <dbReference type="NCBI Taxonomy" id="69960"/>
    <lineage>
        <taxon>Bacteria</taxon>
        <taxon>Pseudomonadati</taxon>
        <taxon>Pseudomonadota</taxon>
        <taxon>Alphaproteobacteria</taxon>
        <taxon>Rhodospirillales</taxon>
        <taxon>Rhodospirillaceae</taxon>
        <taxon>Rhodospira</taxon>
    </lineage>
</organism>
<evidence type="ECO:0000256" key="6">
    <source>
        <dbReference type="ARBA" id="ARBA00022679"/>
    </source>
</evidence>
<evidence type="ECO:0000313" key="11">
    <source>
        <dbReference type="EMBL" id="SDE63213.1"/>
    </source>
</evidence>
<comment type="similarity">
    <text evidence="3 9">Belongs to the class-II pyridoxal-phosphate-dependent aminotransferase family. Histidinol-phosphate aminotransferase subfamily.</text>
</comment>
<dbReference type="EC" id="2.6.1.9" evidence="9"/>
<dbReference type="OrthoDB" id="9809616at2"/>
<keyword evidence="9" id="KW-0028">Amino-acid biosynthesis</keyword>
<dbReference type="Pfam" id="PF00155">
    <property type="entry name" value="Aminotran_1_2"/>
    <property type="match status" value="1"/>
</dbReference>
<keyword evidence="7 9" id="KW-0663">Pyridoxal phosphate</keyword>
<dbReference type="InterPro" id="IPR015422">
    <property type="entry name" value="PyrdxlP-dep_Trfase_small"/>
</dbReference>
<evidence type="ECO:0000259" key="10">
    <source>
        <dbReference type="Pfam" id="PF00155"/>
    </source>
</evidence>
<dbReference type="PANTHER" id="PTHR43643:SF3">
    <property type="entry name" value="HISTIDINOL-PHOSPHATE AMINOTRANSFERASE"/>
    <property type="match status" value="1"/>
</dbReference>
<dbReference type="Proteomes" id="UP000199412">
    <property type="component" value="Unassembled WGS sequence"/>
</dbReference>
<dbReference type="Gene3D" id="3.40.640.10">
    <property type="entry name" value="Type I PLP-dependent aspartate aminotransferase-like (Major domain)"/>
    <property type="match status" value="1"/>
</dbReference>
<evidence type="ECO:0000256" key="8">
    <source>
        <dbReference type="ARBA" id="ARBA00047481"/>
    </source>
</evidence>
<dbReference type="UniPathway" id="UPA00031">
    <property type="reaction ID" value="UER00012"/>
</dbReference>
<comment type="cofactor">
    <cofactor evidence="1 9">
        <name>pyridoxal 5'-phosphate</name>
        <dbReference type="ChEBI" id="CHEBI:597326"/>
    </cofactor>
</comment>
<dbReference type="NCBIfam" id="TIGR01141">
    <property type="entry name" value="hisC"/>
    <property type="match status" value="1"/>
</dbReference>
<protein>
    <recommendedName>
        <fullName evidence="9">Histidinol-phosphate aminotransferase</fullName>
        <ecNumber evidence="9">2.6.1.9</ecNumber>
    </recommendedName>
    <alternativeName>
        <fullName evidence="9">Imidazole acetol-phosphate transaminase</fullName>
    </alternativeName>
</protein>
<proteinExistence type="inferred from homology"/>
<dbReference type="GO" id="GO:0030170">
    <property type="term" value="F:pyridoxal phosphate binding"/>
    <property type="evidence" value="ECO:0007669"/>
    <property type="project" value="InterPro"/>
</dbReference>
<dbReference type="AlphaFoldDB" id="A0A1G7EHT2"/>
<evidence type="ECO:0000256" key="5">
    <source>
        <dbReference type="ARBA" id="ARBA00022576"/>
    </source>
</evidence>
<keyword evidence="12" id="KW-1185">Reference proteome</keyword>
<evidence type="ECO:0000256" key="3">
    <source>
        <dbReference type="ARBA" id="ARBA00007970"/>
    </source>
</evidence>
<dbReference type="SUPFAM" id="SSF53383">
    <property type="entry name" value="PLP-dependent transferases"/>
    <property type="match status" value="1"/>
</dbReference>
<dbReference type="GO" id="GO:0000105">
    <property type="term" value="P:L-histidine biosynthetic process"/>
    <property type="evidence" value="ECO:0007669"/>
    <property type="project" value="UniProtKB-UniRule"/>
</dbReference>
<dbReference type="InterPro" id="IPR015424">
    <property type="entry name" value="PyrdxlP-dep_Trfase"/>
</dbReference>
<dbReference type="HAMAP" id="MF_01023">
    <property type="entry name" value="HisC_aminotrans_2"/>
    <property type="match status" value="1"/>
</dbReference>
<evidence type="ECO:0000256" key="2">
    <source>
        <dbReference type="ARBA" id="ARBA00005011"/>
    </source>
</evidence>
<dbReference type="RefSeq" id="WP_092786801.1">
    <property type="nucleotide sequence ID" value="NZ_FNAP01000009.1"/>
</dbReference>
<accession>A0A1G7EHT2</accession>
<dbReference type="CDD" id="cd00609">
    <property type="entry name" value="AAT_like"/>
    <property type="match status" value="1"/>
</dbReference>
<dbReference type="InterPro" id="IPR004839">
    <property type="entry name" value="Aminotransferase_I/II_large"/>
</dbReference>
<dbReference type="InterPro" id="IPR005861">
    <property type="entry name" value="HisP_aminotrans"/>
</dbReference>
<keyword evidence="6 9" id="KW-0808">Transferase</keyword>
<name>A0A1G7EHT2_9PROT</name>
<feature type="domain" description="Aminotransferase class I/classII large" evidence="10">
    <location>
        <begin position="28"/>
        <end position="352"/>
    </location>
</feature>
<keyword evidence="5 9" id="KW-0032">Aminotransferase</keyword>
<sequence length="363" mass="38995">MKQPPVRPGIMDLRPYVAGDSELEGRTRVIKLSSNEGALGPSPRAVEAMQAAAADAHRYPDGAATALREAIAKRHGLDAARIVCGAGSDELISVLIRAYAGPGDEVLFPAHAFLMYRIYAQGAGVTPVAAPERDKVADVDALLDHVTERTRILFLANPNNPTGTYLPEAEIRRLRAGLREDVLLVLDAAYAEFVQKNDFEPGIALVDSYPNTVMLRTFSKIHGLGGARLGWAYGPTHVVDVLNRVRSPFNVSAPALAAGAAAIADHAFSDLARRHNDYWLDWTTTQLRDLGLDLTDSVGNFVLVTFSTEPRLTVQDADAFLRGQGIIVRAMGAYGLPNSLRITVGAGEEMQACVAALKEFVAG</sequence>
<dbReference type="Gene3D" id="3.90.1150.10">
    <property type="entry name" value="Aspartate Aminotransferase, domain 1"/>
    <property type="match status" value="1"/>
</dbReference>
<comment type="subunit">
    <text evidence="4 9">Homodimer.</text>
</comment>
<comment type="pathway">
    <text evidence="2 9">Amino-acid biosynthesis; L-histidine biosynthesis; L-histidine from 5-phospho-alpha-D-ribose 1-diphosphate: step 7/9.</text>
</comment>
<evidence type="ECO:0000256" key="1">
    <source>
        <dbReference type="ARBA" id="ARBA00001933"/>
    </source>
</evidence>
<comment type="catalytic activity">
    <reaction evidence="8 9">
        <text>L-histidinol phosphate + 2-oxoglutarate = 3-(imidazol-4-yl)-2-oxopropyl phosphate + L-glutamate</text>
        <dbReference type="Rhea" id="RHEA:23744"/>
        <dbReference type="ChEBI" id="CHEBI:16810"/>
        <dbReference type="ChEBI" id="CHEBI:29985"/>
        <dbReference type="ChEBI" id="CHEBI:57766"/>
        <dbReference type="ChEBI" id="CHEBI:57980"/>
        <dbReference type="EC" id="2.6.1.9"/>
    </reaction>
</comment>
<evidence type="ECO:0000256" key="7">
    <source>
        <dbReference type="ARBA" id="ARBA00022898"/>
    </source>
</evidence>
<feature type="modified residue" description="N6-(pyridoxal phosphate)lysine" evidence="9">
    <location>
        <position position="220"/>
    </location>
</feature>
<evidence type="ECO:0000256" key="4">
    <source>
        <dbReference type="ARBA" id="ARBA00011738"/>
    </source>
</evidence>
<dbReference type="InterPro" id="IPR050106">
    <property type="entry name" value="HistidinolP_aminotransfase"/>
</dbReference>
<dbReference type="InterPro" id="IPR015421">
    <property type="entry name" value="PyrdxlP-dep_Trfase_major"/>
</dbReference>
<evidence type="ECO:0000313" key="12">
    <source>
        <dbReference type="Proteomes" id="UP000199412"/>
    </source>
</evidence>